<dbReference type="Proteomes" id="UP001055879">
    <property type="component" value="Linkage Group LG12"/>
</dbReference>
<reference evidence="1 2" key="2">
    <citation type="journal article" date="2022" name="Mol. Ecol. Resour.">
        <title>The genomes of chicory, endive, great burdock and yacon provide insights into Asteraceae paleo-polyploidization history and plant inulin production.</title>
        <authorList>
            <person name="Fan W."/>
            <person name="Wang S."/>
            <person name="Wang H."/>
            <person name="Wang A."/>
            <person name="Jiang F."/>
            <person name="Liu H."/>
            <person name="Zhao H."/>
            <person name="Xu D."/>
            <person name="Zhang Y."/>
        </authorList>
    </citation>
    <scope>NUCLEOTIDE SEQUENCE [LARGE SCALE GENOMIC DNA]</scope>
    <source>
        <strain evidence="2">cv. Niubang</strain>
    </source>
</reference>
<reference evidence="2" key="1">
    <citation type="journal article" date="2022" name="Mol. Ecol. Resour.">
        <title>The genomes of chicory, endive, great burdock and yacon provide insights into Asteraceae palaeo-polyploidization history and plant inulin production.</title>
        <authorList>
            <person name="Fan W."/>
            <person name="Wang S."/>
            <person name="Wang H."/>
            <person name="Wang A."/>
            <person name="Jiang F."/>
            <person name="Liu H."/>
            <person name="Zhao H."/>
            <person name="Xu D."/>
            <person name="Zhang Y."/>
        </authorList>
    </citation>
    <scope>NUCLEOTIDE SEQUENCE [LARGE SCALE GENOMIC DNA]</scope>
    <source>
        <strain evidence="2">cv. Niubang</strain>
    </source>
</reference>
<proteinExistence type="predicted"/>
<evidence type="ECO:0000313" key="1">
    <source>
        <dbReference type="EMBL" id="KAI3684939.1"/>
    </source>
</evidence>
<keyword evidence="2" id="KW-1185">Reference proteome</keyword>
<sequence>MPFILQKMEKMLVVVVDGSKNLARYWDDIRTVLESIVRKFCANHSSTSLDPFEGRYNLNLVVNAAEDGSSAQSVSQFDSPQNMDSFLDSLSRLNFNDYGYLGNSGVIEGISKALMMFPSTRKRTQSELMGKRHCILVTASHPYPCPKEVLIPTNQILESGEVVEVTIDNVLADAETVAQSLAEGNQNNPGSLIMNFKHPQLLLLISEQFSEAREALKEFEAENNYDTNSQLDPLDLFAESFSVEDLMLLENIISNPLIERDDAMPIATEDEINAMFLTDAVDEGFNTLTSNNLWPFEATPSNFSLGSIGINPNYEQKTMTNFVNSQMNDCFGKFPDMPIPEGTGTSTSADQLRQRTIPNENNNFHFSTPWLEKYDPNHMLEASSSKSFVAVNTSQHLEGETHNPLMLNFQHKADRVASLRNSTGSGTKTSSSVFEFSGSRACVVGSSGILNSKMPPHFYGGTSASMGASNSKNVLTSNNAHVTRNNASRTKYVPSTNTKTIGIGSSRKRIRNDVLSSNAQKTSINTSRARTRDVASATKIALPSSSSHLKEPQNSRATPLPKLKDAKIPNAKSSDLHPNNLSSEAPSDYVKAWEGSLTSRGSGDTVFMSKIVAYRQPSVPQKNFENWPKVMQLKHLLSHAQIGNR</sequence>
<protein>
    <submittedName>
        <fullName evidence="1">Uncharacterized protein</fullName>
    </submittedName>
</protein>
<name>A0ACB8YJ20_ARCLA</name>
<comment type="caution">
    <text evidence="1">The sequence shown here is derived from an EMBL/GenBank/DDBJ whole genome shotgun (WGS) entry which is preliminary data.</text>
</comment>
<evidence type="ECO:0000313" key="2">
    <source>
        <dbReference type="Proteomes" id="UP001055879"/>
    </source>
</evidence>
<dbReference type="EMBL" id="CM042058">
    <property type="protein sequence ID" value="KAI3684939.1"/>
    <property type="molecule type" value="Genomic_DNA"/>
</dbReference>
<accession>A0ACB8YJ20</accession>
<organism evidence="1 2">
    <name type="scientific">Arctium lappa</name>
    <name type="common">Greater burdock</name>
    <name type="synonym">Lappa major</name>
    <dbReference type="NCBI Taxonomy" id="4217"/>
    <lineage>
        <taxon>Eukaryota</taxon>
        <taxon>Viridiplantae</taxon>
        <taxon>Streptophyta</taxon>
        <taxon>Embryophyta</taxon>
        <taxon>Tracheophyta</taxon>
        <taxon>Spermatophyta</taxon>
        <taxon>Magnoliopsida</taxon>
        <taxon>eudicotyledons</taxon>
        <taxon>Gunneridae</taxon>
        <taxon>Pentapetalae</taxon>
        <taxon>asterids</taxon>
        <taxon>campanulids</taxon>
        <taxon>Asterales</taxon>
        <taxon>Asteraceae</taxon>
        <taxon>Carduoideae</taxon>
        <taxon>Cardueae</taxon>
        <taxon>Arctiinae</taxon>
        <taxon>Arctium</taxon>
    </lineage>
</organism>
<gene>
    <name evidence="1" type="ORF">L6452_34168</name>
</gene>